<dbReference type="Pfam" id="PF18939">
    <property type="entry name" value="DUF5686"/>
    <property type="match status" value="1"/>
</dbReference>
<dbReference type="Proteomes" id="UP000218263">
    <property type="component" value="Chromosome"/>
</dbReference>
<evidence type="ECO:0000313" key="2">
    <source>
        <dbReference type="Proteomes" id="UP000218263"/>
    </source>
</evidence>
<accession>A0A0X8X1V8</accession>
<reference evidence="1 2" key="1">
    <citation type="submission" date="2015-12" db="EMBL/GenBank/DDBJ databases">
        <title>Genome sequence of Mucilaginibacter gotjawali.</title>
        <authorList>
            <person name="Lee J.S."/>
            <person name="Lee K.C."/>
            <person name="Kim K.K."/>
            <person name="Lee B.W."/>
        </authorList>
    </citation>
    <scope>NUCLEOTIDE SEQUENCE [LARGE SCALE GENOMIC DNA]</scope>
    <source>
        <strain evidence="1 2">SA3-7</strain>
    </source>
</reference>
<dbReference type="InterPro" id="IPR043741">
    <property type="entry name" value="DUF5686"/>
</dbReference>
<name>A0A0X8X1V8_9SPHI</name>
<dbReference type="Gene3D" id="2.60.40.1120">
    <property type="entry name" value="Carboxypeptidase-like, regulatory domain"/>
    <property type="match status" value="1"/>
</dbReference>
<dbReference type="EMBL" id="AP017313">
    <property type="protein sequence ID" value="BAU54246.1"/>
    <property type="molecule type" value="Genomic_DNA"/>
</dbReference>
<organism evidence="1 2">
    <name type="scientific">Mucilaginibacter gotjawali</name>
    <dbReference type="NCBI Taxonomy" id="1550579"/>
    <lineage>
        <taxon>Bacteria</taxon>
        <taxon>Pseudomonadati</taxon>
        <taxon>Bacteroidota</taxon>
        <taxon>Sphingobacteriia</taxon>
        <taxon>Sphingobacteriales</taxon>
        <taxon>Sphingobacteriaceae</taxon>
        <taxon>Mucilaginibacter</taxon>
    </lineage>
</organism>
<gene>
    <name evidence="1" type="ORF">MgSA37_02420</name>
</gene>
<evidence type="ECO:0000313" key="1">
    <source>
        <dbReference type="EMBL" id="BAU54246.1"/>
    </source>
</evidence>
<dbReference type="Pfam" id="PF13715">
    <property type="entry name" value="CarbopepD_reg_2"/>
    <property type="match status" value="1"/>
</dbReference>
<dbReference type="SUPFAM" id="SSF49464">
    <property type="entry name" value="Carboxypeptidase regulatory domain-like"/>
    <property type="match status" value="1"/>
</dbReference>
<dbReference type="AlphaFoldDB" id="A0A0X8X1V8"/>
<sequence>MKKLFTIILYKPILLVSFFFAAAQGLYGQTLVHGTITDAKTKETLPFVTVTFVGGKQGASSDNQGKYRLVSNSNYTQIRITYVGFKTEIKSVEPGKEQTINIALTEDRQLLNEVVVKSGKKPKYRNKNNPAVELIRQVIDHKEKNRLESYDYAEYRQYELLNFYLSNLSDKFKNKRIFKNYQFLFREQDSTAIGGKILLPIYMEEKLSQNYYRKSPYAKKQVIEANKQVKYDESFIDNQGLSSYFNRLYQNIDIYDNNIQLVTNQLLSPIADHSPDFYKFFITDTLKDQSPQLIELSFTPRNTNDLLFAGKLYVTMDGNYAVEKAVLTVNKHINLNFVRQMQTILSFEKNGDGKYHLSQSDLKMEFALNKNKGGGMFGERKVIIDSFLMNSPRPKPTYDGPEQVFAANSENKDNHYWEANRPDTLAPEKAGIYKNIDSLQTIASVKRTMDWVTLGLAGYKNFGAFETGPASTFYSFNPVEGFRVRLGGRSTPELSKRYYFETYGAYGTKDERFKYFLSSTYSLNNKSIYSFPQNYIRASFQHDTKIPGQELQFVQEDNFLLSFKRGENDMWLYNNIFRLDYVHEYDNHFSYKVGFKNWGQSPAGALYFQNVIGNNVNNINTVKTTELSLELRYAPHETFYQGKIYRVPIVDRYPIFTLRYNQGVKNFFGGQYNYQNLTGNITKRFYLSQLGYSDVIVEGNYIFGKVPFPLMDIHHANQTYSLQLDSYNLMNFQEFVSDHYASINIDHNFNGFFFNKVPLLKKLKLREIIDFKGLWGGVRSENNPANDPLLLKYPINSTTGLPVTYTLNNGPYMEGSFGIGNIFRLIRVDLVRRFTYLDNPEVSKWGIRARVKFDF</sequence>
<dbReference type="InterPro" id="IPR008969">
    <property type="entry name" value="CarboxyPept-like_regulatory"/>
</dbReference>
<keyword evidence="2" id="KW-1185">Reference proteome</keyword>
<proteinExistence type="predicted"/>
<dbReference type="RefSeq" id="WP_096357427.1">
    <property type="nucleotide sequence ID" value="NZ_AP017313.1"/>
</dbReference>
<dbReference type="KEGG" id="mgot:MgSA37_02420"/>
<protein>
    <submittedName>
        <fullName evidence="1">Uncharacterized protein</fullName>
    </submittedName>
</protein>
<dbReference type="OrthoDB" id="983143at2"/>